<name>A0A162PIY4_PHYB8</name>
<accession>A0A162PIY4</accession>
<reference evidence="2" key="1">
    <citation type="submission" date="2015-06" db="EMBL/GenBank/DDBJ databases">
        <title>Expansion of signal transduction pathways in fungi by whole-genome duplication.</title>
        <authorList>
            <consortium name="DOE Joint Genome Institute"/>
            <person name="Corrochano L.M."/>
            <person name="Kuo A."/>
            <person name="Marcet-Houben M."/>
            <person name="Polaino S."/>
            <person name="Salamov A."/>
            <person name="Villalobos J.M."/>
            <person name="Alvarez M.I."/>
            <person name="Avalos J."/>
            <person name="Benito E.P."/>
            <person name="Benoit I."/>
            <person name="Burger G."/>
            <person name="Camino L.P."/>
            <person name="Canovas D."/>
            <person name="Cerda-Olmedo E."/>
            <person name="Cheng J.-F."/>
            <person name="Dominguez A."/>
            <person name="Elias M."/>
            <person name="Eslava A.P."/>
            <person name="Glaser F."/>
            <person name="Grimwood J."/>
            <person name="Gutierrez G."/>
            <person name="Heitman J."/>
            <person name="Henrissat B."/>
            <person name="Iturriaga E.A."/>
            <person name="Lang B.F."/>
            <person name="Lavin J.L."/>
            <person name="Lee S."/>
            <person name="Li W."/>
            <person name="Lindquist E."/>
            <person name="Lopez-Garcia S."/>
            <person name="Luque E.M."/>
            <person name="Marcos A.T."/>
            <person name="Martin J."/>
            <person name="McCluskey K."/>
            <person name="Medina H.R."/>
            <person name="Miralles-Duran A."/>
            <person name="Miyazaki A."/>
            <person name="Munoz-Torres E."/>
            <person name="Oguiza J.A."/>
            <person name="Ohm R."/>
            <person name="Olmedo M."/>
            <person name="Orejas M."/>
            <person name="Ortiz-Castellanos L."/>
            <person name="Pisabarro A.G."/>
            <person name="Rodriguez-Romero J."/>
            <person name="Ruiz-Herrera J."/>
            <person name="Ruiz-Vazquez R."/>
            <person name="Sanz C."/>
            <person name="Schackwitz W."/>
            <person name="Schmutz J."/>
            <person name="Shahriari M."/>
            <person name="Shelest E."/>
            <person name="Silva-Franco F."/>
            <person name="Soanes D."/>
            <person name="Syed K."/>
            <person name="Tagua V.G."/>
            <person name="Talbot N.J."/>
            <person name="Thon M."/>
            <person name="De vries R.P."/>
            <person name="Wiebenga A."/>
            <person name="Yadav J.S."/>
            <person name="Braun E.L."/>
            <person name="Baker S."/>
            <person name="Garre V."/>
            <person name="Horwitz B."/>
            <person name="Torres-Martinez S."/>
            <person name="Idnurm A."/>
            <person name="Herrera-Estrella A."/>
            <person name="Gabaldon T."/>
            <person name="Grigoriev I.V."/>
        </authorList>
    </citation>
    <scope>NUCLEOTIDE SEQUENCE [LARGE SCALE GENOMIC DNA]</scope>
    <source>
        <strain evidence="2">NRRL 1555(-)</strain>
    </source>
</reference>
<sequence>MSALRVSLKHLILDATYSNGLDDSDPIDSSSIIQSFSETLERLSATGFLYNNKNEGVPLELSSYYLFLTNLSICGSNVSHNLNNLLDRCAALEKLKFHGGTLFTNRYMTNEDSKQKKSVNNMSLDTVFIEGSICEKTGYLLVDMSHTFLKTLNISKLRYGTSNQGMYQDVVISLTLLPQLNDNSLSDENNERKEKEMYSECPMSLELTRKGANAALEYYQNFESIKIS</sequence>
<evidence type="ECO:0000313" key="2">
    <source>
        <dbReference type="Proteomes" id="UP000077315"/>
    </source>
</evidence>
<protein>
    <submittedName>
        <fullName evidence="1">Uncharacterized protein</fullName>
    </submittedName>
</protein>
<dbReference type="InParanoid" id="A0A162PIY4"/>
<dbReference type="Proteomes" id="UP000077315">
    <property type="component" value="Unassembled WGS sequence"/>
</dbReference>
<dbReference type="VEuPathDB" id="FungiDB:PHYBLDRAFT_145706"/>
<keyword evidence="2" id="KW-1185">Reference proteome</keyword>
<gene>
    <name evidence="1" type="ORF">PHYBLDRAFT_145706</name>
</gene>
<dbReference type="EMBL" id="KV440981">
    <property type="protein sequence ID" value="OAD73307.1"/>
    <property type="molecule type" value="Genomic_DNA"/>
</dbReference>
<proteinExistence type="predicted"/>
<dbReference type="RefSeq" id="XP_018291347.1">
    <property type="nucleotide sequence ID" value="XM_018431518.1"/>
</dbReference>
<dbReference type="GeneID" id="28992424"/>
<dbReference type="AlphaFoldDB" id="A0A162PIY4"/>
<evidence type="ECO:0000313" key="1">
    <source>
        <dbReference type="EMBL" id="OAD73307.1"/>
    </source>
</evidence>
<organism evidence="1 2">
    <name type="scientific">Phycomyces blakesleeanus (strain ATCC 8743b / DSM 1359 / FGSC 10004 / NBRC 33097 / NRRL 1555)</name>
    <dbReference type="NCBI Taxonomy" id="763407"/>
    <lineage>
        <taxon>Eukaryota</taxon>
        <taxon>Fungi</taxon>
        <taxon>Fungi incertae sedis</taxon>
        <taxon>Mucoromycota</taxon>
        <taxon>Mucoromycotina</taxon>
        <taxon>Mucoromycetes</taxon>
        <taxon>Mucorales</taxon>
        <taxon>Phycomycetaceae</taxon>
        <taxon>Phycomyces</taxon>
    </lineage>
</organism>